<evidence type="ECO:0000313" key="2">
    <source>
        <dbReference type="Proteomes" id="UP001295423"/>
    </source>
</evidence>
<organism evidence="1 2">
    <name type="scientific">Cylindrotheca closterium</name>
    <dbReference type="NCBI Taxonomy" id="2856"/>
    <lineage>
        <taxon>Eukaryota</taxon>
        <taxon>Sar</taxon>
        <taxon>Stramenopiles</taxon>
        <taxon>Ochrophyta</taxon>
        <taxon>Bacillariophyta</taxon>
        <taxon>Bacillariophyceae</taxon>
        <taxon>Bacillariophycidae</taxon>
        <taxon>Bacillariales</taxon>
        <taxon>Bacillariaceae</taxon>
        <taxon>Cylindrotheca</taxon>
    </lineage>
</organism>
<gene>
    <name evidence="1" type="ORF">CYCCA115_LOCUS16139</name>
</gene>
<name>A0AAD2FXI4_9STRA</name>
<dbReference type="AlphaFoldDB" id="A0AAD2FXI4"/>
<reference evidence="1" key="1">
    <citation type="submission" date="2023-08" db="EMBL/GenBank/DDBJ databases">
        <authorList>
            <person name="Audoor S."/>
            <person name="Bilcke G."/>
        </authorList>
    </citation>
    <scope>NUCLEOTIDE SEQUENCE</scope>
</reference>
<comment type="caution">
    <text evidence="1">The sequence shown here is derived from an EMBL/GenBank/DDBJ whole genome shotgun (WGS) entry which is preliminary data.</text>
</comment>
<sequence length="139" mass="15994">MKHLFSTKDENDGKTRSLYEDANERLIDYVQASGMKCSEDMLKLIRDGKSIDSIAPKLDAPDQTEVVARETEMTQNKILYSAKLTNHMNRAAYFKTNKRTVKSNIMLKFVTKEMDIKLQGEANFTTTLEDPIELLKRIE</sequence>
<dbReference type="EMBL" id="CAKOGP040001908">
    <property type="protein sequence ID" value="CAJ1956236.1"/>
    <property type="molecule type" value="Genomic_DNA"/>
</dbReference>
<dbReference type="Proteomes" id="UP001295423">
    <property type="component" value="Unassembled WGS sequence"/>
</dbReference>
<evidence type="ECO:0000313" key="1">
    <source>
        <dbReference type="EMBL" id="CAJ1956236.1"/>
    </source>
</evidence>
<protein>
    <submittedName>
        <fullName evidence="1">Uncharacterized protein</fullName>
    </submittedName>
</protein>
<proteinExistence type="predicted"/>
<keyword evidence="2" id="KW-1185">Reference proteome</keyword>
<accession>A0AAD2FXI4</accession>